<dbReference type="AlphaFoldDB" id="A0A0E9WED3"/>
<reference evidence="1" key="1">
    <citation type="submission" date="2014-11" db="EMBL/GenBank/DDBJ databases">
        <authorList>
            <person name="Amaro Gonzalez C."/>
        </authorList>
    </citation>
    <scope>NUCLEOTIDE SEQUENCE</scope>
</reference>
<name>A0A0E9WED3_ANGAN</name>
<accession>A0A0E9WED3</accession>
<sequence length="38" mass="4039">MSPEQFIAPPPSHLPGSFSHLAGYLKIRGTPCKGVPYG</sequence>
<reference evidence="1" key="2">
    <citation type="journal article" date="2015" name="Fish Shellfish Immunol.">
        <title>Early steps in the European eel (Anguilla anguilla)-Vibrio vulnificus interaction in the gills: Role of the RtxA13 toxin.</title>
        <authorList>
            <person name="Callol A."/>
            <person name="Pajuelo D."/>
            <person name="Ebbesson L."/>
            <person name="Teles M."/>
            <person name="MacKenzie S."/>
            <person name="Amaro C."/>
        </authorList>
    </citation>
    <scope>NUCLEOTIDE SEQUENCE</scope>
</reference>
<organism evidence="1">
    <name type="scientific">Anguilla anguilla</name>
    <name type="common">European freshwater eel</name>
    <name type="synonym">Muraena anguilla</name>
    <dbReference type="NCBI Taxonomy" id="7936"/>
    <lineage>
        <taxon>Eukaryota</taxon>
        <taxon>Metazoa</taxon>
        <taxon>Chordata</taxon>
        <taxon>Craniata</taxon>
        <taxon>Vertebrata</taxon>
        <taxon>Euteleostomi</taxon>
        <taxon>Actinopterygii</taxon>
        <taxon>Neopterygii</taxon>
        <taxon>Teleostei</taxon>
        <taxon>Anguilliformes</taxon>
        <taxon>Anguillidae</taxon>
        <taxon>Anguilla</taxon>
    </lineage>
</organism>
<proteinExistence type="predicted"/>
<dbReference type="EMBL" id="GBXM01019896">
    <property type="protein sequence ID" value="JAH88681.1"/>
    <property type="molecule type" value="Transcribed_RNA"/>
</dbReference>
<evidence type="ECO:0000313" key="1">
    <source>
        <dbReference type="EMBL" id="JAH88681.1"/>
    </source>
</evidence>
<protein>
    <submittedName>
        <fullName evidence="1">Uncharacterized protein</fullName>
    </submittedName>
</protein>